<evidence type="ECO:0000313" key="1">
    <source>
        <dbReference type="EMBL" id="SBR32277.1"/>
    </source>
</evidence>
<reference evidence="1" key="2">
    <citation type="submission" date="2016-06" db="EMBL/GenBank/DDBJ databases">
        <title>The genome of a short-lived fish provides insights into sex chromosome evolution and the genetic control of aging.</title>
        <authorList>
            <person name="Reichwald K."/>
            <person name="Felder M."/>
            <person name="Petzold A."/>
            <person name="Koch P."/>
            <person name="Groth M."/>
            <person name="Platzer M."/>
        </authorList>
    </citation>
    <scope>NUCLEOTIDE SEQUENCE</scope>
    <source>
        <tissue evidence="1">Brain</tissue>
    </source>
</reference>
<organism evidence="1">
    <name type="scientific">Nothobranchius kuhntae</name>
    <name type="common">Beira killifish</name>
    <dbReference type="NCBI Taxonomy" id="321403"/>
    <lineage>
        <taxon>Eukaryota</taxon>
        <taxon>Metazoa</taxon>
        <taxon>Chordata</taxon>
        <taxon>Craniata</taxon>
        <taxon>Vertebrata</taxon>
        <taxon>Euteleostomi</taxon>
        <taxon>Actinopterygii</taxon>
        <taxon>Neopterygii</taxon>
        <taxon>Teleostei</taxon>
        <taxon>Neoteleostei</taxon>
        <taxon>Acanthomorphata</taxon>
        <taxon>Ovalentaria</taxon>
        <taxon>Atherinomorphae</taxon>
        <taxon>Cyprinodontiformes</taxon>
        <taxon>Nothobranchiidae</taxon>
        <taxon>Nothobranchius</taxon>
    </lineage>
</organism>
<name>A0A1A8KIR8_NOTKU</name>
<gene>
    <name evidence="1" type="primary">Nfu_g_1_004934</name>
</gene>
<protein>
    <submittedName>
        <fullName evidence="1">Uncharacterized protein</fullName>
    </submittedName>
</protein>
<feature type="non-terminal residue" evidence="1">
    <location>
        <position position="62"/>
    </location>
</feature>
<dbReference type="AlphaFoldDB" id="A0A1A8KIR8"/>
<dbReference type="EMBL" id="HAEE01012227">
    <property type="protein sequence ID" value="SBR32277.1"/>
    <property type="molecule type" value="Transcribed_RNA"/>
</dbReference>
<accession>A0A1A8KIR8</accession>
<sequence length="62" mass="7436">FLLLPWCSVVGMPQGLCRPLQPGRILAHCRDQRVERNHKRCKFRHALHLRVSFPRRMYVRQA</sequence>
<proteinExistence type="predicted"/>
<reference evidence="1" key="1">
    <citation type="submission" date="2016-05" db="EMBL/GenBank/DDBJ databases">
        <authorList>
            <person name="Lavstsen T."/>
            <person name="Jespersen J.S."/>
        </authorList>
    </citation>
    <scope>NUCLEOTIDE SEQUENCE</scope>
    <source>
        <tissue evidence="1">Brain</tissue>
    </source>
</reference>
<feature type="non-terminal residue" evidence="1">
    <location>
        <position position="1"/>
    </location>
</feature>